<evidence type="ECO:0000313" key="2">
    <source>
        <dbReference type="Proteomes" id="UP000215914"/>
    </source>
</evidence>
<dbReference type="InParanoid" id="A0A251TKK1"/>
<name>A0A251TKK1_HELAN</name>
<protein>
    <submittedName>
        <fullName evidence="1">Uncharacterized protein</fullName>
    </submittedName>
</protein>
<sequence length="86" mass="9910">MEIMRLAHLDGHDPLTIQVHHQTAIFGGRTKKNLSRLGGCDQEEKRKRIGSRFKAAIKDSSPGSQRMKWTRKVRMSCFGRENLRMS</sequence>
<gene>
    <name evidence="1" type="ORF">HannXRQ_Chr10g0288401</name>
</gene>
<organism evidence="1 2">
    <name type="scientific">Helianthus annuus</name>
    <name type="common">Common sunflower</name>
    <dbReference type="NCBI Taxonomy" id="4232"/>
    <lineage>
        <taxon>Eukaryota</taxon>
        <taxon>Viridiplantae</taxon>
        <taxon>Streptophyta</taxon>
        <taxon>Embryophyta</taxon>
        <taxon>Tracheophyta</taxon>
        <taxon>Spermatophyta</taxon>
        <taxon>Magnoliopsida</taxon>
        <taxon>eudicotyledons</taxon>
        <taxon>Gunneridae</taxon>
        <taxon>Pentapetalae</taxon>
        <taxon>asterids</taxon>
        <taxon>campanulids</taxon>
        <taxon>Asterales</taxon>
        <taxon>Asteraceae</taxon>
        <taxon>Asteroideae</taxon>
        <taxon>Heliantheae alliance</taxon>
        <taxon>Heliantheae</taxon>
        <taxon>Helianthus</taxon>
    </lineage>
</organism>
<dbReference type="EMBL" id="CM007899">
    <property type="protein sequence ID" value="OTG10511.1"/>
    <property type="molecule type" value="Genomic_DNA"/>
</dbReference>
<proteinExistence type="predicted"/>
<keyword evidence="2" id="KW-1185">Reference proteome</keyword>
<evidence type="ECO:0000313" key="1">
    <source>
        <dbReference type="EMBL" id="OTG10511.1"/>
    </source>
</evidence>
<reference evidence="2" key="1">
    <citation type="journal article" date="2017" name="Nature">
        <title>The sunflower genome provides insights into oil metabolism, flowering and Asterid evolution.</title>
        <authorList>
            <person name="Badouin H."/>
            <person name="Gouzy J."/>
            <person name="Grassa C.J."/>
            <person name="Murat F."/>
            <person name="Staton S.E."/>
            <person name="Cottret L."/>
            <person name="Lelandais-Briere C."/>
            <person name="Owens G.L."/>
            <person name="Carrere S."/>
            <person name="Mayjonade B."/>
            <person name="Legrand L."/>
            <person name="Gill N."/>
            <person name="Kane N.C."/>
            <person name="Bowers J.E."/>
            <person name="Hubner S."/>
            <person name="Bellec A."/>
            <person name="Berard A."/>
            <person name="Berges H."/>
            <person name="Blanchet N."/>
            <person name="Boniface M.C."/>
            <person name="Brunel D."/>
            <person name="Catrice O."/>
            <person name="Chaidir N."/>
            <person name="Claudel C."/>
            <person name="Donnadieu C."/>
            <person name="Faraut T."/>
            <person name="Fievet G."/>
            <person name="Helmstetter N."/>
            <person name="King M."/>
            <person name="Knapp S.J."/>
            <person name="Lai Z."/>
            <person name="Le Paslier M.C."/>
            <person name="Lippi Y."/>
            <person name="Lorenzon L."/>
            <person name="Mandel J.R."/>
            <person name="Marage G."/>
            <person name="Marchand G."/>
            <person name="Marquand E."/>
            <person name="Bret-Mestries E."/>
            <person name="Morien E."/>
            <person name="Nambeesan S."/>
            <person name="Nguyen T."/>
            <person name="Pegot-Espagnet P."/>
            <person name="Pouilly N."/>
            <person name="Raftis F."/>
            <person name="Sallet E."/>
            <person name="Schiex T."/>
            <person name="Thomas J."/>
            <person name="Vandecasteele C."/>
            <person name="Vares D."/>
            <person name="Vear F."/>
            <person name="Vautrin S."/>
            <person name="Crespi M."/>
            <person name="Mangin B."/>
            <person name="Burke J.M."/>
            <person name="Salse J."/>
            <person name="Munos S."/>
            <person name="Vincourt P."/>
            <person name="Rieseberg L.H."/>
            <person name="Langlade N.B."/>
        </authorList>
    </citation>
    <scope>NUCLEOTIDE SEQUENCE [LARGE SCALE GENOMIC DNA]</scope>
    <source>
        <strain evidence="2">cv. SF193</strain>
    </source>
</reference>
<dbReference type="AlphaFoldDB" id="A0A251TKK1"/>
<accession>A0A251TKK1</accession>
<dbReference type="Proteomes" id="UP000215914">
    <property type="component" value="Chromosome 10"/>
</dbReference>